<accession>A0ABN9ST14</accession>
<evidence type="ECO:0000313" key="1">
    <source>
        <dbReference type="EMBL" id="CAK0835402.1"/>
    </source>
</evidence>
<reference evidence="1" key="1">
    <citation type="submission" date="2023-10" db="EMBL/GenBank/DDBJ databases">
        <authorList>
            <person name="Chen Y."/>
            <person name="Shah S."/>
            <person name="Dougan E. K."/>
            <person name="Thang M."/>
            <person name="Chan C."/>
        </authorList>
    </citation>
    <scope>NUCLEOTIDE SEQUENCE [LARGE SCALE GENOMIC DNA]</scope>
</reference>
<dbReference type="EMBL" id="CAUYUJ010013069">
    <property type="protein sequence ID" value="CAK0835402.1"/>
    <property type="molecule type" value="Genomic_DNA"/>
</dbReference>
<gene>
    <name evidence="1" type="ORF">PCOR1329_LOCUS32345</name>
</gene>
<organism evidence="1 2">
    <name type="scientific">Prorocentrum cordatum</name>
    <dbReference type="NCBI Taxonomy" id="2364126"/>
    <lineage>
        <taxon>Eukaryota</taxon>
        <taxon>Sar</taxon>
        <taxon>Alveolata</taxon>
        <taxon>Dinophyceae</taxon>
        <taxon>Prorocentrales</taxon>
        <taxon>Prorocentraceae</taxon>
        <taxon>Prorocentrum</taxon>
    </lineage>
</organism>
<protein>
    <submittedName>
        <fullName evidence="1">Uncharacterized protein</fullName>
    </submittedName>
</protein>
<evidence type="ECO:0000313" key="2">
    <source>
        <dbReference type="Proteomes" id="UP001189429"/>
    </source>
</evidence>
<keyword evidence="2" id="KW-1185">Reference proteome</keyword>
<comment type="caution">
    <text evidence="1">The sequence shown here is derived from an EMBL/GenBank/DDBJ whole genome shotgun (WGS) entry which is preliminary data.</text>
</comment>
<name>A0ABN9ST14_9DINO</name>
<dbReference type="Proteomes" id="UP001189429">
    <property type="component" value="Unassembled WGS sequence"/>
</dbReference>
<proteinExistence type="predicted"/>
<sequence>MYFHTDAHSKTPPELDWRTIGPHRGDADPPPTISYVQAGDAGTTHNDVGTAGGLQAQPAGANGGLLEYFWFWFSTSLRLDSAGLGVLYTVLHIRGQETCYVFREFNMAEQRSRGICAPSTRPPSAPTRARKCCPTIA</sequence>